<dbReference type="EMBL" id="OU466863">
    <property type="protein sequence ID" value="CAH2077796.1"/>
    <property type="molecule type" value="Genomic_DNA"/>
</dbReference>
<evidence type="ECO:0000313" key="1">
    <source>
        <dbReference type="EMBL" id="CAH2077796.1"/>
    </source>
</evidence>
<reference evidence="1 2" key="1">
    <citation type="submission" date="2022-03" db="EMBL/GenBank/DDBJ databases">
        <authorList>
            <person name="Nunn A."/>
            <person name="Chopra R."/>
            <person name="Nunn A."/>
            <person name="Contreras Garrido A."/>
        </authorList>
    </citation>
    <scope>NUCLEOTIDE SEQUENCE [LARGE SCALE GENOMIC DNA]</scope>
</reference>
<protein>
    <recommendedName>
        <fullName evidence="3">FBD domain-containing protein</fullName>
    </recommendedName>
</protein>
<organism evidence="1 2">
    <name type="scientific">Thlaspi arvense</name>
    <name type="common">Field penny-cress</name>
    <dbReference type="NCBI Taxonomy" id="13288"/>
    <lineage>
        <taxon>Eukaryota</taxon>
        <taxon>Viridiplantae</taxon>
        <taxon>Streptophyta</taxon>
        <taxon>Embryophyta</taxon>
        <taxon>Tracheophyta</taxon>
        <taxon>Spermatophyta</taxon>
        <taxon>Magnoliopsida</taxon>
        <taxon>eudicotyledons</taxon>
        <taxon>Gunneridae</taxon>
        <taxon>Pentapetalae</taxon>
        <taxon>rosids</taxon>
        <taxon>malvids</taxon>
        <taxon>Brassicales</taxon>
        <taxon>Brassicaceae</taxon>
        <taxon>Thlaspideae</taxon>
        <taxon>Thlaspi</taxon>
    </lineage>
</organism>
<keyword evidence="2" id="KW-1185">Reference proteome</keyword>
<sequence>VIYSLNIGYWVGFVEFPRFANLVKLSFESKTKQGWKVLTIMLKNSPKLETLVLKGLRFINGPRGVCVKMHTVKVLEIYGYRGSRKELRQLERFLCRTDSPLRVMKVQFDARIEDDDMKLQLTKDDLLALVPKCQSSCQIQFL</sequence>
<evidence type="ECO:0000313" key="2">
    <source>
        <dbReference type="Proteomes" id="UP000836841"/>
    </source>
</evidence>
<dbReference type="AlphaFoldDB" id="A0AAU9SYT1"/>
<accession>A0AAU9SYT1</accession>
<dbReference type="PANTHER" id="PTHR31293">
    <property type="entry name" value="RNI-LIKE SUPERFAMILY PROTEIN"/>
    <property type="match status" value="1"/>
</dbReference>
<feature type="non-terminal residue" evidence="1">
    <location>
        <position position="1"/>
    </location>
</feature>
<dbReference type="PANTHER" id="PTHR31293:SF12">
    <property type="entry name" value="RNI-LIKE SUPERFAMILY PROTEIN"/>
    <property type="match status" value="1"/>
</dbReference>
<gene>
    <name evidence="1" type="ORF">TAV2_LOCUS25678</name>
</gene>
<proteinExistence type="predicted"/>
<evidence type="ECO:0008006" key="3">
    <source>
        <dbReference type="Google" id="ProtNLM"/>
    </source>
</evidence>
<dbReference type="InterPro" id="IPR055294">
    <property type="entry name" value="FBL60-like"/>
</dbReference>
<dbReference type="Proteomes" id="UP000836841">
    <property type="component" value="Chromosome 7"/>
</dbReference>
<name>A0AAU9SYT1_THLAR</name>